<evidence type="ECO:0000259" key="17">
    <source>
        <dbReference type="Pfam" id="PF04678"/>
    </source>
</evidence>
<dbReference type="InterPro" id="IPR006769">
    <property type="entry name" value="MCU_C"/>
</dbReference>
<dbReference type="PANTHER" id="PTHR13462:SF10">
    <property type="entry name" value="CALCIUM UNIPORTER PROTEIN, MITOCHONDRIAL"/>
    <property type="match status" value="1"/>
</dbReference>
<dbReference type="GO" id="GO:0015292">
    <property type="term" value="F:uniporter activity"/>
    <property type="evidence" value="ECO:0007669"/>
    <property type="project" value="TreeGrafter"/>
</dbReference>
<sequence>MLSCCWQHLRPHHRLVPIAMASVAWQQPAHQRSFCSAPTAQASVIFDAGLPRFRLPLPGWNGVPCQFTLKPLTDTVGNLVACVRKEDRGLEMVAFYTKDGFRVASSDPIESLLRSDGFQVQLNEQRYQVAVPAALADSDQMQPQQLDDVRNSIAQLYTGLGVRDFQEAKGRQLSDRLAELRQQIQPLEEVRLQLANKASQQTRVLTWLGLSFMGLQFGFLARLTWWEYSWDIMEPVIYFVGYGTLMVAYAYYVITKQEYTFPQVWDREYLKKFYSDAEKQKFDVEQYNMLREQISQLETEARRLKDPLILSVEARGCAEAEAAVSYAPGNCPLVLTCPHDGSLRPADMPDRDPQQPGVVTCNDDLVAPLTRRVHQLLTDRYGLEAFLIVNNVDRLKVNMNRSEARACQPGAAASVTAYRAYHGRVRAALEAASRLAAAADDNEGVGGGHPLLLDFHGQDHPEQWLELGYGIKASLLDSGHYTAQQCTLKCLCSRSGQSPSELISGPHSLGAYLESRSVPVVPSARRPSPGPGANYYSGAYTVHHYSSTKADCIQLENPDYVRSKQCGTVSDEYCGMLADSLMDFACYHGYVRSAGNKLQL</sequence>
<keyword evidence="11" id="KW-0496">Mitochondrion</keyword>
<dbReference type="GO" id="GO:1990246">
    <property type="term" value="C:uniplex complex"/>
    <property type="evidence" value="ECO:0007669"/>
    <property type="project" value="TreeGrafter"/>
</dbReference>
<feature type="transmembrane region" description="Helical" evidence="16">
    <location>
        <begin position="236"/>
        <end position="254"/>
    </location>
</feature>
<feature type="coiled-coil region" evidence="15">
    <location>
        <begin position="163"/>
        <end position="197"/>
    </location>
</feature>
<evidence type="ECO:0000313" key="18">
    <source>
        <dbReference type="Proteomes" id="UP000095280"/>
    </source>
</evidence>
<accession>A0A1I8J9U5</accession>
<evidence type="ECO:0000256" key="9">
    <source>
        <dbReference type="ARBA" id="ARBA00022989"/>
    </source>
</evidence>
<dbReference type="GO" id="GO:0036444">
    <property type="term" value="P:calcium import into the mitochondrion"/>
    <property type="evidence" value="ECO:0007669"/>
    <property type="project" value="TreeGrafter"/>
</dbReference>
<evidence type="ECO:0000256" key="1">
    <source>
        <dbReference type="ARBA" id="ARBA00004448"/>
    </source>
</evidence>
<dbReference type="WBParaSite" id="maker-uti_cns_0046370-snap-gene-0.3-mRNA-1">
    <property type="protein sequence ID" value="maker-uti_cns_0046370-snap-gene-0.3-mRNA-1"/>
    <property type="gene ID" value="maker-uti_cns_0046370-snap-gene-0.3"/>
</dbReference>
<evidence type="ECO:0000256" key="8">
    <source>
        <dbReference type="ARBA" id="ARBA00022837"/>
    </source>
</evidence>
<name>A0A1I8J9U5_9PLAT</name>
<comment type="subcellular location">
    <subcellularLocation>
        <location evidence="1">Mitochondrion inner membrane</location>
        <topology evidence="1">Multi-pass membrane protein</topology>
    </subcellularLocation>
</comment>
<evidence type="ECO:0000256" key="11">
    <source>
        <dbReference type="ARBA" id="ARBA00023128"/>
    </source>
</evidence>
<evidence type="ECO:0000313" key="19">
    <source>
        <dbReference type="WBParaSite" id="maker-uti_cns_0046370-snap-gene-0.3-mRNA-1"/>
    </source>
</evidence>
<keyword evidence="9 16" id="KW-1133">Transmembrane helix</keyword>
<evidence type="ECO:0000256" key="7">
    <source>
        <dbReference type="ARBA" id="ARBA00022792"/>
    </source>
</evidence>
<dbReference type="AlphaFoldDB" id="A0A1I8J9U5"/>
<evidence type="ECO:0000256" key="12">
    <source>
        <dbReference type="ARBA" id="ARBA00023136"/>
    </source>
</evidence>
<keyword evidence="4" id="KW-0109">Calcium transport</keyword>
<keyword evidence="7" id="KW-0999">Mitochondrion inner membrane</keyword>
<keyword evidence="18" id="KW-1185">Reference proteome</keyword>
<evidence type="ECO:0000256" key="4">
    <source>
        <dbReference type="ARBA" id="ARBA00022568"/>
    </source>
</evidence>
<keyword evidence="10" id="KW-0406">Ion transport</keyword>
<evidence type="ECO:0000256" key="2">
    <source>
        <dbReference type="ARBA" id="ARBA00005653"/>
    </source>
</evidence>
<keyword evidence="13" id="KW-0407">Ion channel</keyword>
<dbReference type="Gene3D" id="3.40.630.40">
    <property type="entry name" value="Zn-dependent exopeptidases"/>
    <property type="match status" value="1"/>
</dbReference>
<comment type="catalytic activity">
    <reaction evidence="14">
        <text>Ca(2+)(in) = Ca(2+)(out)</text>
        <dbReference type="Rhea" id="RHEA:29671"/>
        <dbReference type="ChEBI" id="CHEBI:29108"/>
    </reaction>
</comment>
<organism evidence="18 19">
    <name type="scientific">Macrostomum lignano</name>
    <dbReference type="NCBI Taxonomy" id="282301"/>
    <lineage>
        <taxon>Eukaryota</taxon>
        <taxon>Metazoa</taxon>
        <taxon>Spiralia</taxon>
        <taxon>Lophotrochozoa</taxon>
        <taxon>Platyhelminthes</taxon>
        <taxon>Rhabditophora</taxon>
        <taxon>Macrostomorpha</taxon>
        <taxon>Macrostomida</taxon>
        <taxon>Macrostomidae</taxon>
        <taxon>Macrostomum</taxon>
    </lineage>
</organism>
<evidence type="ECO:0000256" key="13">
    <source>
        <dbReference type="ARBA" id="ARBA00023303"/>
    </source>
</evidence>
<comment type="similarity">
    <text evidence="2">Belongs to the MCU (TC 1.A.77) family.</text>
</comment>
<evidence type="ECO:0000256" key="5">
    <source>
        <dbReference type="ARBA" id="ARBA00022673"/>
    </source>
</evidence>
<dbReference type="GO" id="GO:0005262">
    <property type="term" value="F:calcium channel activity"/>
    <property type="evidence" value="ECO:0007669"/>
    <property type="project" value="UniProtKB-KW"/>
</dbReference>
<proteinExistence type="inferred from homology"/>
<evidence type="ECO:0000256" key="14">
    <source>
        <dbReference type="ARBA" id="ARBA00036634"/>
    </source>
</evidence>
<dbReference type="Pfam" id="PF04678">
    <property type="entry name" value="MCU"/>
    <property type="match status" value="1"/>
</dbReference>
<keyword evidence="5" id="KW-0107">Calcium channel</keyword>
<dbReference type="PANTHER" id="PTHR13462">
    <property type="entry name" value="CALCIUM UNIPORTER PROTEIN, MITOCHONDRIAL"/>
    <property type="match status" value="1"/>
</dbReference>
<keyword evidence="6 16" id="KW-0812">Transmembrane</keyword>
<keyword evidence="8" id="KW-0106">Calcium</keyword>
<dbReference type="SUPFAM" id="SSF53187">
    <property type="entry name" value="Zn-dependent exopeptidases"/>
    <property type="match status" value="1"/>
</dbReference>
<feature type="transmembrane region" description="Helical" evidence="16">
    <location>
        <begin position="204"/>
        <end position="224"/>
    </location>
</feature>
<evidence type="ECO:0000256" key="15">
    <source>
        <dbReference type="SAM" id="Coils"/>
    </source>
</evidence>
<protein>
    <submittedName>
        <fullName evidence="19">MCU domain-containing protein</fullName>
    </submittedName>
</protein>
<keyword evidence="15" id="KW-0175">Coiled coil</keyword>
<dbReference type="GO" id="GO:0051560">
    <property type="term" value="P:mitochondrial calcium ion homeostasis"/>
    <property type="evidence" value="ECO:0007669"/>
    <property type="project" value="InterPro"/>
</dbReference>
<evidence type="ECO:0000256" key="6">
    <source>
        <dbReference type="ARBA" id="ARBA00022692"/>
    </source>
</evidence>
<reference evidence="19" key="1">
    <citation type="submission" date="2016-11" db="UniProtKB">
        <authorList>
            <consortium name="WormBaseParasite"/>
        </authorList>
    </citation>
    <scope>IDENTIFICATION</scope>
</reference>
<evidence type="ECO:0000256" key="16">
    <source>
        <dbReference type="SAM" id="Phobius"/>
    </source>
</evidence>
<keyword evidence="3" id="KW-0813">Transport</keyword>
<evidence type="ECO:0000256" key="3">
    <source>
        <dbReference type="ARBA" id="ARBA00022448"/>
    </source>
</evidence>
<keyword evidence="12 16" id="KW-0472">Membrane</keyword>
<dbReference type="InterPro" id="IPR039055">
    <property type="entry name" value="MCU_fam"/>
</dbReference>
<evidence type="ECO:0000256" key="10">
    <source>
        <dbReference type="ARBA" id="ARBA00023065"/>
    </source>
</evidence>
<feature type="domain" description="Calcium uniporter protein C-terminal" evidence="17">
    <location>
        <begin position="86"/>
        <end position="290"/>
    </location>
</feature>
<dbReference type="Proteomes" id="UP000095280">
    <property type="component" value="Unplaced"/>
</dbReference>